<name>A0ABX1QDZ7_9RHOO</name>
<proteinExistence type="predicted"/>
<keyword evidence="2" id="KW-1003">Cell membrane</keyword>
<dbReference type="Proteomes" id="UP000648984">
    <property type="component" value="Unassembled WGS sequence"/>
</dbReference>
<evidence type="ECO:0000256" key="6">
    <source>
        <dbReference type="SAM" id="Coils"/>
    </source>
</evidence>
<reference evidence="10 11" key="1">
    <citation type="submission" date="2019-12" db="EMBL/GenBank/DDBJ databases">
        <title>Comparative genomics gives insights into the taxonomy of the Azoarcus-Aromatoleum group and reveals separate origins of nif in the plant-associated Azoarcus and non-plant-associated Aromatoleum sub-groups.</title>
        <authorList>
            <person name="Lafos M."/>
            <person name="Maluk M."/>
            <person name="Batista M."/>
            <person name="Junghare M."/>
            <person name="Carmona M."/>
            <person name="Faoro H."/>
            <person name="Cruz L.M."/>
            <person name="Battistoni F."/>
            <person name="De Souza E."/>
            <person name="Pedrosa F."/>
            <person name="Chen W.-M."/>
            <person name="Poole P.S."/>
            <person name="Dixon R.A."/>
            <person name="James E.K."/>
        </authorList>
    </citation>
    <scope>NUCLEOTIDE SEQUENCE [LARGE SCALE GENOMIC DNA]</scope>
    <source>
        <strain evidence="10 11">22Lin</strain>
    </source>
</reference>
<protein>
    <submittedName>
        <fullName evidence="10">Chain length determinant protein EpsF</fullName>
    </submittedName>
</protein>
<sequence>MTFQQFLLILRARWLVALGVLGVVVATTLVVSLLIPKQYSAETALVIDAKSSDPIMGAMLPPQMMAGYMATQADIINSSRVAERVVTLLKLDGLPAIREQWQAETGGQGALQVWVGELLQKKLVVRPSRESNVISIVFSGADPEFAAAVANAFARAYIEVNLELKVEPARQYAQWFDERSGPLREKVEAAQKRLSDYQIQHGIVTTDGRIDVESARLGEISTQLVAAEAQRMDSRSRQSQTGSADTLPEVLQSGLIQGLKAELARQEASREQLVSRVGKNHPDYARIEAEIKSLRERIVGETQRVASSIGTANRTNVAREGELRVALEAQKKRVLELRERRDQIAVLQRDVESAQRAHDLVAQRLSQTSLESQTQQTNIAVLTPATAPLKHSSPRITLNLALAMFLGTLLGAGTALLLELVDQRIRGPQDLDQLADAPLLGIIPASA</sequence>
<dbReference type="InterPro" id="IPR017468">
    <property type="entry name" value="Chain_len_reg_EpsF"/>
</dbReference>
<accession>A0ABX1QDZ7</accession>
<organism evidence="10 11">
    <name type="scientific">Aromatoleum diolicum</name>
    <dbReference type="NCBI Taxonomy" id="75796"/>
    <lineage>
        <taxon>Bacteria</taxon>
        <taxon>Pseudomonadati</taxon>
        <taxon>Pseudomonadota</taxon>
        <taxon>Betaproteobacteria</taxon>
        <taxon>Rhodocyclales</taxon>
        <taxon>Rhodocyclaceae</taxon>
        <taxon>Aromatoleum</taxon>
    </lineage>
</organism>
<evidence type="ECO:0000256" key="7">
    <source>
        <dbReference type="SAM" id="Phobius"/>
    </source>
</evidence>
<dbReference type="PANTHER" id="PTHR32309:SF13">
    <property type="entry name" value="FERRIC ENTEROBACTIN TRANSPORT PROTEIN FEPE"/>
    <property type="match status" value="1"/>
</dbReference>
<evidence type="ECO:0000313" key="11">
    <source>
        <dbReference type="Proteomes" id="UP000648984"/>
    </source>
</evidence>
<evidence type="ECO:0000256" key="4">
    <source>
        <dbReference type="ARBA" id="ARBA00022989"/>
    </source>
</evidence>
<dbReference type="Pfam" id="PF13807">
    <property type="entry name" value="GNVR"/>
    <property type="match status" value="1"/>
</dbReference>
<feature type="domain" description="Tyrosine-protein kinase G-rich" evidence="9">
    <location>
        <begin position="346"/>
        <end position="417"/>
    </location>
</feature>
<dbReference type="InterPro" id="IPR003856">
    <property type="entry name" value="LPS_length_determ_N"/>
</dbReference>
<keyword evidence="11" id="KW-1185">Reference proteome</keyword>
<evidence type="ECO:0000256" key="3">
    <source>
        <dbReference type="ARBA" id="ARBA00022692"/>
    </source>
</evidence>
<dbReference type="Pfam" id="PF02706">
    <property type="entry name" value="Wzz"/>
    <property type="match status" value="1"/>
</dbReference>
<feature type="transmembrane region" description="Helical" evidence="7">
    <location>
        <begin position="12"/>
        <end position="35"/>
    </location>
</feature>
<keyword evidence="5 7" id="KW-0472">Membrane</keyword>
<dbReference type="PANTHER" id="PTHR32309">
    <property type="entry name" value="TYROSINE-PROTEIN KINASE"/>
    <property type="match status" value="1"/>
</dbReference>
<keyword evidence="3 7" id="KW-0812">Transmembrane</keyword>
<dbReference type="InterPro" id="IPR050445">
    <property type="entry name" value="Bact_polysacc_biosynth/exp"/>
</dbReference>
<evidence type="ECO:0000259" key="8">
    <source>
        <dbReference type="Pfam" id="PF02706"/>
    </source>
</evidence>
<dbReference type="RefSeq" id="WP_169261798.1">
    <property type="nucleotide sequence ID" value="NZ_WTVQ01000037.1"/>
</dbReference>
<evidence type="ECO:0000256" key="5">
    <source>
        <dbReference type="ARBA" id="ARBA00023136"/>
    </source>
</evidence>
<evidence type="ECO:0000256" key="2">
    <source>
        <dbReference type="ARBA" id="ARBA00022475"/>
    </source>
</evidence>
<dbReference type="InterPro" id="IPR032807">
    <property type="entry name" value="GNVR"/>
</dbReference>
<keyword evidence="6" id="KW-0175">Coiled coil</keyword>
<feature type="coiled-coil region" evidence="6">
    <location>
        <begin position="256"/>
        <end position="304"/>
    </location>
</feature>
<gene>
    <name evidence="10" type="primary">epsF</name>
    <name evidence="10" type="ORF">GPA25_18000</name>
</gene>
<evidence type="ECO:0000256" key="1">
    <source>
        <dbReference type="ARBA" id="ARBA00004651"/>
    </source>
</evidence>
<feature type="transmembrane region" description="Helical" evidence="7">
    <location>
        <begin position="396"/>
        <end position="418"/>
    </location>
</feature>
<comment type="subcellular location">
    <subcellularLocation>
        <location evidence="1">Cell membrane</location>
        <topology evidence="1">Multi-pass membrane protein</topology>
    </subcellularLocation>
</comment>
<dbReference type="EMBL" id="WTVQ01000037">
    <property type="protein sequence ID" value="NMG76657.1"/>
    <property type="molecule type" value="Genomic_DNA"/>
</dbReference>
<keyword evidence="4 7" id="KW-1133">Transmembrane helix</keyword>
<evidence type="ECO:0000313" key="10">
    <source>
        <dbReference type="EMBL" id="NMG76657.1"/>
    </source>
</evidence>
<comment type="caution">
    <text evidence="10">The sequence shown here is derived from an EMBL/GenBank/DDBJ whole genome shotgun (WGS) entry which is preliminary data.</text>
</comment>
<dbReference type="NCBIfam" id="TIGR03017">
    <property type="entry name" value="EpsF"/>
    <property type="match status" value="1"/>
</dbReference>
<feature type="domain" description="Polysaccharide chain length determinant N-terminal" evidence="8">
    <location>
        <begin position="6"/>
        <end position="87"/>
    </location>
</feature>
<evidence type="ECO:0000259" key="9">
    <source>
        <dbReference type="Pfam" id="PF13807"/>
    </source>
</evidence>